<dbReference type="GO" id="GO:0043802">
    <property type="term" value="F:hydrogenobyrinic acid a,c-diamide synthase (glutamine-hydrolysing) activity"/>
    <property type="evidence" value="ECO:0007669"/>
    <property type="project" value="UniProtKB-UniRule"/>
</dbReference>
<dbReference type="GO" id="GO:0042242">
    <property type="term" value="F:cobyrinic acid a,c-diamide synthase activity"/>
    <property type="evidence" value="ECO:0007669"/>
    <property type="project" value="InterPro"/>
</dbReference>
<comment type="pathway">
    <text evidence="9">Cofactor biosynthesis; adenosylcobalamin biosynthesis; cob(II)yrinate a,c-diamide from precorrin-2 (aerobic route): step 9/10.</text>
</comment>
<evidence type="ECO:0000256" key="4">
    <source>
        <dbReference type="ARBA" id="ARBA00022598"/>
    </source>
</evidence>
<feature type="domain" description="CobQ/CobB/MinD/ParA nucleotide binding" evidence="10">
    <location>
        <begin position="6"/>
        <end position="192"/>
    </location>
</feature>
<dbReference type="Gene3D" id="3.40.50.300">
    <property type="entry name" value="P-loop containing nucleotide triphosphate hydrolases"/>
    <property type="match status" value="2"/>
</dbReference>
<dbReference type="InterPro" id="IPR011698">
    <property type="entry name" value="GATase_3"/>
</dbReference>
<evidence type="ECO:0000313" key="12">
    <source>
        <dbReference type="EMBL" id="PWB94960.1"/>
    </source>
</evidence>
<keyword evidence="13" id="KW-1185">Reference proteome</keyword>
<dbReference type="InterPro" id="IPR004484">
    <property type="entry name" value="CbiA/CobB_synth"/>
</dbReference>
<keyword evidence="7 9" id="KW-0460">Magnesium</keyword>
<dbReference type="PANTHER" id="PTHR43873">
    <property type="entry name" value="COBYRINATE A,C-DIAMIDE SYNTHASE"/>
    <property type="match status" value="1"/>
</dbReference>
<dbReference type="InterPro" id="IPR029062">
    <property type="entry name" value="Class_I_gatase-like"/>
</dbReference>
<dbReference type="SUPFAM" id="SSF52317">
    <property type="entry name" value="Class I glutamine amidotransferase-like"/>
    <property type="match status" value="1"/>
</dbReference>
<evidence type="ECO:0000259" key="10">
    <source>
        <dbReference type="Pfam" id="PF01656"/>
    </source>
</evidence>
<sequence length="441" mass="46488">MTAPGILVAALRSGAGKTTVTLGLLRALARRGLRVSGVKCGPDYIDPAFHAAATGRESFNLDSWTMETELLGQLALRAGEEADIIVAEGAMGLFDGVPGAPAQTGASADIAAHLGWPVLLVMDVSGQAQSAAAIAHGVALYDARVKLAGVLLNRVGSERHRKLAQEAIEAIGIKIFGTLPRDQGIALPERHLGLVQAGETPGLDSLLDRLAEHIESHVDIDALIAAAAGGSPDVGHAPLDIPRPRGGRIAVARDEAFSFFYPHLARGWRETGADIVFFSPLTDEPPPEDCDACWLPGGYPELHAGRLAAAQRFLGGLRRFAATRPIHGECGGYMTLGRTLIDAAGAAHEMAGLLDLTTSFAQRKLHLGYRRARLLGDCALGAAGDALAGHEFRYATIVSEKGQPFAMVTDAYSQEERPAGLRAGLVTGSFFHAMTKKKGRR</sequence>
<dbReference type="SUPFAM" id="SSF52540">
    <property type="entry name" value="P-loop containing nucleoside triphosphate hydrolases"/>
    <property type="match status" value="1"/>
</dbReference>
<dbReference type="HAMAP" id="MF_00027">
    <property type="entry name" value="CobB_CbiA"/>
    <property type="match status" value="1"/>
</dbReference>
<comment type="similarity">
    <text evidence="9">Belongs to the CobB/CbiA family.</text>
</comment>
<comment type="catalytic activity">
    <reaction evidence="9">
        <text>hydrogenobyrinate + 2 L-glutamine + 2 ATP + 2 H2O = hydrogenobyrinate a,c-diamide + 2 L-glutamate + 2 ADP + 2 phosphate + 2 H(+)</text>
        <dbReference type="Rhea" id="RHEA:12544"/>
        <dbReference type="ChEBI" id="CHEBI:15377"/>
        <dbReference type="ChEBI" id="CHEBI:15378"/>
        <dbReference type="ChEBI" id="CHEBI:29985"/>
        <dbReference type="ChEBI" id="CHEBI:30616"/>
        <dbReference type="ChEBI" id="CHEBI:43474"/>
        <dbReference type="ChEBI" id="CHEBI:58359"/>
        <dbReference type="ChEBI" id="CHEBI:77873"/>
        <dbReference type="ChEBI" id="CHEBI:77874"/>
        <dbReference type="ChEBI" id="CHEBI:456216"/>
        <dbReference type="EC" id="6.3.5.9"/>
    </reaction>
</comment>
<dbReference type="EMBL" id="PUIV01000005">
    <property type="protein sequence ID" value="PWB94960.1"/>
    <property type="molecule type" value="Genomic_DNA"/>
</dbReference>
<dbReference type="GO" id="GO:0005524">
    <property type="term" value="F:ATP binding"/>
    <property type="evidence" value="ECO:0007669"/>
    <property type="project" value="UniProtKB-UniRule"/>
</dbReference>
<comment type="domain">
    <text evidence="9">Comprises of two domains. The C-terminal domain contains the binding site for glutamine and catalyzes the hydrolysis of this substrate to glutamate and ammonia. The N-terminal domain is anticipated to bind ATP and hydrogenobyrinate and catalyzes the ultimate synthesis of the diamide product. The ammonia produced via the glutaminase domain is probably translocated to the adjacent domain via a molecular tunnel, where it reacts with an activated intermediate.</text>
</comment>
<dbReference type="GO" id="GO:0009236">
    <property type="term" value="P:cobalamin biosynthetic process"/>
    <property type="evidence" value="ECO:0007669"/>
    <property type="project" value="UniProtKB-UniRule"/>
</dbReference>
<evidence type="ECO:0000313" key="13">
    <source>
        <dbReference type="Proteomes" id="UP000245137"/>
    </source>
</evidence>
<dbReference type="Proteomes" id="UP000245137">
    <property type="component" value="Unassembled WGS sequence"/>
</dbReference>
<accession>A0A2U1STN1</accession>
<comment type="similarity">
    <text evidence="2">Belongs to the CobB/CobQ family. CobQ subfamily.</text>
</comment>
<dbReference type="PANTHER" id="PTHR43873:SF1">
    <property type="entry name" value="COBYRINATE A,C-DIAMIDE SYNTHASE"/>
    <property type="match status" value="1"/>
</dbReference>
<evidence type="ECO:0000256" key="3">
    <source>
        <dbReference type="ARBA" id="ARBA00022573"/>
    </source>
</evidence>
<evidence type="ECO:0000256" key="9">
    <source>
        <dbReference type="HAMAP-Rule" id="MF_00027"/>
    </source>
</evidence>
<dbReference type="UniPathway" id="UPA00148">
    <property type="reaction ID" value="UER00220"/>
</dbReference>
<dbReference type="OrthoDB" id="9764035at2"/>
<reference evidence="12 13" key="1">
    <citation type="journal article" date="2018" name="Appl. Microbiol. Biotechnol.">
        <title>Co-cultivation of the strictly anaerobic methanogen Methanosarcina barkeri with aerobic methanotrophs in an oxygen-limited membrane bioreactor.</title>
        <authorList>
            <person name="In 't Zandt M.H."/>
            <person name="van den Bosch T.J.M."/>
            <person name="Rijkers R."/>
            <person name="van Kessel M.A.H.J."/>
            <person name="Jetten M.S.M."/>
            <person name="Welte C.U."/>
        </authorList>
    </citation>
    <scope>NUCLEOTIDE SEQUENCE [LARGE SCALE GENOMIC DNA]</scope>
    <source>
        <strain evidence="12 13">DSM 17706</strain>
    </source>
</reference>
<name>A0A2U1STN1_METSR</name>
<organism evidence="12 13">
    <name type="scientific">Methylosinus sporium</name>
    <dbReference type="NCBI Taxonomy" id="428"/>
    <lineage>
        <taxon>Bacteria</taxon>
        <taxon>Pseudomonadati</taxon>
        <taxon>Pseudomonadota</taxon>
        <taxon>Alphaproteobacteria</taxon>
        <taxon>Hyphomicrobiales</taxon>
        <taxon>Methylocystaceae</taxon>
        <taxon>Methylosinus</taxon>
    </lineage>
</organism>
<dbReference type="AlphaFoldDB" id="A0A2U1STN1"/>
<comment type="miscellaneous">
    <text evidence="9">The a and c carboxylates of hydrogenobyrinate are activated for nucleophilic attack via formation of a phosphorylated intermediate by ATP. CobB catalyzes first the amidation of the c-carboxylate, and then that of the a-carboxylate.</text>
</comment>
<dbReference type="InterPro" id="IPR002586">
    <property type="entry name" value="CobQ/CobB/MinD/ParA_Nub-bd_dom"/>
</dbReference>
<dbReference type="CDD" id="cd05388">
    <property type="entry name" value="CobB_N"/>
    <property type="match status" value="1"/>
</dbReference>
<comment type="caution">
    <text evidence="12">The sequence shown here is derived from an EMBL/GenBank/DDBJ whole genome shotgun (WGS) entry which is preliminary data.</text>
</comment>
<dbReference type="Gene3D" id="3.40.50.880">
    <property type="match status" value="1"/>
</dbReference>
<protein>
    <recommendedName>
        <fullName evidence="9">Hydrogenobyrinate a,c-diamide synthase</fullName>
        <ecNumber evidence="9">6.3.5.9</ecNumber>
    </recommendedName>
    <alternativeName>
        <fullName evidence="9">Hydrogenobyrinic acid a,c-diamide synthase</fullName>
    </alternativeName>
</protein>
<dbReference type="InterPro" id="IPR027417">
    <property type="entry name" value="P-loop_NTPase"/>
</dbReference>
<feature type="domain" description="CobB/CobQ-like glutamine amidotransferase" evidence="11">
    <location>
        <begin position="248"/>
        <end position="437"/>
    </location>
</feature>
<dbReference type="RefSeq" id="WP_108916329.1">
    <property type="nucleotide sequence ID" value="NZ_BGJY01000005.1"/>
</dbReference>
<comment type="cofactor">
    <cofactor evidence="1 9">
        <name>Mg(2+)</name>
        <dbReference type="ChEBI" id="CHEBI:18420"/>
    </cofactor>
</comment>
<dbReference type="NCBIfam" id="TIGR00379">
    <property type="entry name" value="cobB"/>
    <property type="match status" value="1"/>
</dbReference>
<evidence type="ECO:0000256" key="2">
    <source>
        <dbReference type="ARBA" id="ARBA00006205"/>
    </source>
</evidence>
<keyword evidence="8 9" id="KW-0315">Glutamine amidotransferase</keyword>
<evidence type="ECO:0000256" key="5">
    <source>
        <dbReference type="ARBA" id="ARBA00022741"/>
    </source>
</evidence>
<dbReference type="Pfam" id="PF01656">
    <property type="entry name" value="CbiA"/>
    <property type="match status" value="1"/>
</dbReference>
<evidence type="ECO:0000256" key="6">
    <source>
        <dbReference type="ARBA" id="ARBA00022840"/>
    </source>
</evidence>
<evidence type="ECO:0000259" key="11">
    <source>
        <dbReference type="Pfam" id="PF07685"/>
    </source>
</evidence>
<dbReference type="PROSITE" id="PS51274">
    <property type="entry name" value="GATASE_COBBQ"/>
    <property type="match status" value="1"/>
</dbReference>
<evidence type="ECO:0000256" key="7">
    <source>
        <dbReference type="ARBA" id="ARBA00022842"/>
    </source>
</evidence>
<dbReference type="EC" id="6.3.5.9" evidence="9"/>
<keyword evidence="6 9" id="KW-0067">ATP-binding</keyword>
<comment type="function">
    <text evidence="9">Catalyzes the ATP-dependent amidation of the two carboxylate groups at positions a and c of hydrogenobyrinate, using either L-glutamine or ammonia as the nitrogen source.</text>
</comment>
<keyword evidence="3 9" id="KW-0169">Cobalamin biosynthesis</keyword>
<feature type="active site" description="Nucleophile" evidence="9">
    <location>
        <position position="330"/>
    </location>
</feature>
<gene>
    <name evidence="9" type="primary">cobB</name>
    <name evidence="12" type="ORF">C5689_05845</name>
</gene>
<feature type="site" description="Increases nucleophilicity of active site Cys" evidence="9">
    <location>
        <position position="432"/>
    </location>
</feature>
<keyword evidence="4 9" id="KW-0436">Ligase</keyword>
<dbReference type="Pfam" id="PF07685">
    <property type="entry name" value="GATase_3"/>
    <property type="match status" value="1"/>
</dbReference>
<evidence type="ECO:0000256" key="1">
    <source>
        <dbReference type="ARBA" id="ARBA00001946"/>
    </source>
</evidence>
<keyword evidence="5 9" id="KW-0547">Nucleotide-binding</keyword>
<evidence type="ECO:0000256" key="8">
    <source>
        <dbReference type="ARBA" id="ARBA00022962"/>
    </source>
</evidence>
<dbReference type="NCBIfam" id="NF002204">
    <property type="entry name" value="PRK01077.1"/>
    <property type="match status" value="1"/>
</dbReference>
<proteinExistence type="inferred from homology"/>